<dbReference type="PROSITE" id="PS50293">
    <property type="entry name" value="TPR_REGION"/>
    <property type="match status" value="1"/>
</dbReference>
<feature type="domain" description="CHAT" evidence="2">
    <location>
        <begin position="598"/>
        <end position="920"/>
    </location>
</feature>
<dbReference type="PANTHER" id="PTHR10098">
    <property type="entry name" value="RAPSYN-RELATED"/>
    <property type="match status" value="1"/>
</dbReference>
<feature type="repeat" description="TPR" evidence="1">
    <location>
        <begin position="293"/>
        <end position="326"/>
    </location>
</feature>
<organism evidence="3 4">
    <name type="scientific">Phormidium yuhuli AB48</name>
    <dbReference type="NCBI Taxonomy" id="2940671"/>
    <lineage>
        <taxon>Bacteria</taxon>
        <taxon>Bacillati</taxon>
        <taxon>Cyanobacteriota</taxon>
        <taxon>Cyanophyceae</taxon>
        <taxon>Oscillatoriophycideae</taxon>
        <taxon>Oscillatoriales</taxon>
        <taxon>Oscillatoriaceae</taxon>
        <taxon>Phormidium</taxon>
        <taxon>Phormidium yuhuli</taxon>
    </lineage>
</organism>
<dbReference type="Proteomes" id="UP001056708">
    <property type="component" value="Chromosome"/>
</dbReference>
<keyword evidence="4" id="KW-1185">Reference proteome</keyword>
<dbReference type="PROSITE" id="PS50005">
    <property type="entry name" value="TPR"/>
    <property type="match status" value="3"/>
</dbReference>
<protein>
    <submittedName>
        <fullName evidence="3">CHAT domain-containing protein</fullName>
    </submittedName>
</protein>
<feature type="repeat" description="TPR" evidence="1">
    <location>
        <begin position="177"/>
        <end position="210"/>
    </location>
</feature>
<sequence length="922" mass="101334">MKHWPWGVAMGLSTAIAFGVTGVTPVWGEAIPAYRQIAQSPEDMATALLLVLEAQNALESGEDSQAEIEAALAKLAQAIPGLEAIGAPTLNLQVIAHYLSGVGHRRLRANPQALASYQRALQLSEHLTPEAAQELRGKVLNGIGLVYSDQGEITTALQFLEPALEHHRAISDRPEEAATLTNLGAVYAQLGEHRQALTLYQQALRIYQSLDDPLGQGNLLNNIGLVYHHLGEQRQALDSWQQALNVGRSLGNRRLEAASVSNLALIADGEQRRAGLGEALSHYQALGDRLHQGHILNNIGAFYAEQGNFPQALNHYQQALERLRGVGDRQGEAMSLANIASVQQRQGELTTALATIEQAIALIEELRGAIAHPNLRQTYFSRQQDYYQFYTDLLMQLHQQNPGQGYDVRAFHGSERSRARSLIDLIAEAQLDLRSSNQPALQPLLAQEREILAAIRSAEQQLIQRLHLGNSPNEGGQTRIRQEFATEIRQLNQQLDNVVAQIRRQNPAHSDLQYPEPLTLQQIQQQVLDEDTVLLQYSLHPGQSYLWLVSKTGHQTYILPPQGEIEANARLFYNNIISSRCSRAANAAACLHRTLNSPGSALYEQLLGPVGHALAGKRLLIVPDGVLHYIPFAALPLPSDASEETYRPLIMGHEMLHAPSGTAIASQRRRLAQRPPAPKDLAILADPVFSSDDPRITGRSETPTPPENTAISLSALLSRAALDRSLCIPGDGLAPLPGTRQEAQTLINLVPGDSVRSAFDFDANQDWFNSTALGDYRTLWLATHGCIDSQNPELSGLVLSLFDRNGQPQSESFLRLNQIFNLQLNADLVVLSACQTGLGEDIKGEGMVGMTRGFMYAGAKQVVVSLWDVNDQTTAELMGEFYATMQEGKPAAEALRTAKLSLWERYQDPRLWAAFILQGDWQ</sequence>
<dbReference type="Pfam" id="PF12770">
    <property type="entry name" value="CHAT"/>
    <property type="match status" value="1"/>
</dbReference>
<evidence type="ECO:0000259" key="2">
    <source>
        <dbReference type="Pfam" id="PF12770"/>
    </source>
</evidence>
<dbReference type="InterPro" id="IPR011990">
    <property type="entry name" value="TPR-like_helical_dom_sf"/>
</dbReference>
<dbReference type="Gene3D" id="1.25.40.10">
    <property type="entry name" value="Tetratricopeptide repeat domain"/>
    <property type="match status" value="2"/>
</dbReference>
<evidence type="ECO:0000313" key="3">
    <source>
        <dbReference type="EMBL" id="USR91532.1"/>
    </source>
</evidence>
<dbReference type="InterPro" id="IPR024983">
    <property type="entry name" value="CHAT_dom"/>
</dbReference>
<dbReference type="RefSeq" id="WP_252663547.1">
    <property type="nucleotide sequence ID" value="NZ_CP098611.1"/>
</dbReference>
<reference evidence="3" key="1">
    <citation type="submission" date="2022-06" db="EMBL/GenBank/DDBJ databases">
        <title>Genome sequence of Phormidium yuhuli AB48 isolated from an industrial photobioreactor environment.</title>
        <authorList>
            <person name="Qiu Y."/>
            <person name="Noonan A.J.C."/>
            <person name="Dofher K."/>
            <person name="Koch M."/>
            <person name="Kieft B."/>
            <person name="Lin X."/>
            <person name="Ziels R.M."/>
            <person name="Hallam S.J."/>
        </authorList>
    </citation>
    <scope>NUCLEOTIDE SEQUENCE</scope>
    <source>
        <strain evidence="3">AB48</strain>
    </source>
</reference>
<dbReference type="Pfam" id="PF13424">
    <property type="entry name" value="TPR_12"/>
    <property type="match status" value="2"/>
</dbReference>
<dbReference type="SMART" id="SM00028">
    <property type="entry name" value="TPR"/>
    <property type="match status" value="6"/>
</dbReference>
<dbReference type="PANTHER" id="PTHR10098:SF108">
    <property type="entry name" value="TETRATRICOPEPTIDE REPEAT PROTEIN 28"/>
    <property type="match status" value="1"/>
</dbReference>
<evidence type="ECO:0000256" key="1">
    <source>
        <dbReference type="PROSITE-ProRule" id="PRU00339"/>
    </source>
</evidence>
<proteinExistence type="predicted"/>
<name>A0ABY5AQM5_9CYAN</name>
<dbReference type="SUPFAM" id="SSF48452">
    <property type="entry name" value="TPR-like"/>
    <property type="match status" value="2"/>
</dbReference>
<evidence type="ECO:0000313" key="4">
    <source>
        <dbReference type="Proteomes" id="UP001056708"/>
    </source>
</evidence>
<dbReference type="EMBL" id="CP098611">
    <property type="protein sequence ID" value="USR91532.1"/>
    <property type="molecule type" value="Genomic_DNA"/>
</dbReference>
<dbReference type="InterPro" id="IPR036679">
    <property type="entry name" value="FlgN-like_sf"/>
</dbReference>
<dbReference type="InterPro" id="IPR019734">
    <property type="entry name" value="TPR_rpt"/>
</dbReference>
<keyword evidence="1" id="KW-0802">TPR repeat</keyword>
<dbReference type="SUPFAM" id="SSF140566">
    <property type="entry name" value="FlgN-like"/>
    <property type="match status" value="1"/>
</dbReference>
<gene>
    <name evidence="3" type="ORF">NEA10_02045</name>
</gene>
<feature type="repeat" description="TPR" evidence="1">
    <location>
        <begin position="217"/>
        <end position="250"/>
    </location>
</feature>
<accession>A0ABY5AQM5</accession>